<dbReference type="Gene3D" id="2.40.70.10">
    <property type="entry name" value="Acid Proteases"/>
    <property type="match status" value="1"/>
</dbReference>
<keyword evidence="3" id="KW-0548">Nucleotidyltransferase</keyword>
<evidence type="ECO:0000256" key="2">
    <source>
        <dbReference type="ARBA" id="ARBA00022679"/>
    </source>
</evidence>
<dbReference type="PANTHER" id="PTHR24559:SF434">
    <property type="entry name" value="RNA-DIRECTED DNA POLYMERASE HOMOLOG"/>
    <property type="match status" value="1"/>
</dbReference>
<dbReference type="GO" id="GO:0006508">
    <property type="term" value="P:proteolysis"/>
    <property type="evidence" value="ECO:0007669"/>
    <property type="project" value="UniProtKB-KW"/>
</dbReference>
<evidence type="ECO:0000256" key="5">
    <source>
        <dbReference type="ARBA" id="ARBA00022759"/>
    </source>
</evidence>
<dbReference type="Pfam" id="PF03732">
    <property type="entry name" value="Retrotrans_gag"/>
    <property type="match status" value="1"/>
</dbReference>
<evidence type="ECO:0000256" key="1">
    <source>
        <dbReference type="ARBA" id="ARBA00022670"/>
    </source>
</evidence>
<protein>
    <submittedName>
        <fullName evidence="10">Retrotransposon-related protein</fullName>
    </submittedName>
</protein>
<feature type="domain" description="Reverse transcriptase" evidence="9">
    <location>
        <begin position="568"/>
        <end position="747"/>
    </location>
</feature>
<evidence type="ECO:0000256" key="8">
    <source>
        <dbReference type="SAM" id="MobiDB-lite"/>
    </source>
</evidence>
<keyword evidence="2" id="KW-0808">Transferase</keyword>
<dbReference type="Pfam" id="PF00078">
    <property type="entry name" value="RVT_1"/>
    <property type="match status" value="1"/>
</dbReference>
<dbReference type="InterPro" id="IPR000477">
    <property type="entry name" value="RT_dom"/>
</dbReference>
<reference evidence="10 11" key="1">
    <citation type="journal article" date="2014" name="Am. J. Bot.">
        <title>Genome assembly and annotation for red clover (Trifolium pratense; Fabaceae).</title>
        <authorList>
            <person name="Istvanek J."/>
            <person name="Jaros M."/>
            <person name="Krenek A."/>
            <person name="Repkova J."/>
        </authorList>
    </citation>
    <scope>NUCLEOTIDE SEQUENCE [LARGE SCALE GENOMIC DNA]</scope>
    <source>
        <strain evidence="11">cv. Tatra</strain>
        <tissue evidence="10">Young leaves</tissue>
    </source>
</reference>
<dbReference type="AlphaFoldDB" id="A0A2K3N9K1"/>
<dbReference type="FunFam" id="3.10.10.10:FF:000007">
    <property type="entry name" value="Retrovirus-related Pol polyprotein from transposon 17.6-like Protein"/>
    <property type="match status" value="1"/>
</dbReference>
<dbReference type="SUPFAM" id="SSF56672">
    <property type="entry name" value="DNA/RNA polymerases"/>
    <property type="match status" value="1"/>
</dbReference>
<evidence type="ECO:0000256" key="3">
    <source>
        <dbReference type="ARBA" id="ARBA00022695"/>
    </source>
</evidence>
<name>A0A2K3N9K1_TRIPR</name>
<dbReference type="Pfam" id="PF08284">
    <property type="entry name" value="RVP_2"/>
    <property type="match status" value="1"/>
</dbReference>
<feature type="region of interest" description="Disordered" evidence="8">
    <location>
        <begin position="214"/>
        <end position="258"/>
    </location>
</feature>
<dbReference type="STRING" id="57577.A0A2K3N9K1"/>
<reference evidence="10 11" key="2">
    <citation type="journal article" date="2017" name="Front. Plant Sci.">
        <title>Gene Classification and Mining of Molecular Markers Useful in Red Clover (Trifolium pratense) Breeding.</title>
        <authorList>
            <person name="Istvanek J."/>
            <person name="Dluhosova J."/>
            <person name="Dluhos P."/>
            <person name="Patkova L."/>
            <person name="Nedelnik J."/>
            <person name="Repkova J."/>
        </authorList>
    </citation>
    <scope>NUCLEOTIDE SEQUENCE [LARGE SCALE GENOMIC DNA]</scope>
    <source>
        <strain evidence="11">cv. Tatra</strain>
        <tissue evidence="10">Young leaves</tissue>
    </source>
</reference>
<dbReference type="Gene3D" id="3.10.10.10">
    <property type="entry name" value="HIV Type 1 Reverse Transcriptase, subunit A, domain 1"/>
    <property type="match status" value="1"/>
</dbReference>
<dbReference type="SUPFAM" id="SSF50630">
    <property type="entry name" value="Acid proteases"/>
    <property type="match status" value="1"/>
</dbReference>
<comment type="caution">
    <text evidence="10">The sequence shown here is derived from an EMBL/GenBank/DDBJ whole genome shotgun (WGS) entry which is preliminary data.</text>
</comment>
<keyword evidence="6" id="KW-0378">Hydrolase</keyword>
<dbReference type="InterPro" id="IPR043502">
    <property type="entry name" value="DNA/RNA_pol_sf"/>
</dbReference>
<dbReference type="GO" id="GO:0004519">
    <property type="term" value="F:endonuclease activity"/>
    <property type="evidence" value="ECO:0007669"/>
    <property type="project" value="UniProtKB-KW"/>
</dbReference>
<evidence type="ECO:0000256" key="7">
    <source>
        <dbReference type="ARBA" id="ARBA00022918"/>
    </source>
</evidence>
<feature type="compositionally biased region" description="Polar residues" evidence="8">
    <location>
        <begin position="214"/>
        <end position="243"/>
    </location>
</feature>
<evidence type="ECO:0000256" key="6">
    <source>
        <dbReference type="ARBA" id="ARBA00022801"/>
    </source>
</evidence>
<evidence type="ECO:0000259" key="9">
    <source>
        <dbReference type="PROSITE" id="PS50878"/>
    </source>
</evidence>
<gene>
    <name evidence="10" type="ORF">L195_g023010</name>
</gene>
<dbReference type="Proteomes" id="UP000236291">
    <property type="component" value="Unassembled WGS sequence"/>
</dbReference>
<dbReference type="CDD" id="cd00303">
    <property type="entry name" value="retropepsin_like"/>
    <property type="match status" value="1"/>
</dbReference>
<dbReference type="GO" id="GO:0003964">
    <property type="term" value="F:RNA-directed DNA polymerase activity"/>
    <property type="evidence" value="ECO:0007669"/>
    <property type="project" value="UniProtKB-KW"/>
</dbReference>
<keyword evidence="1" id="KW-0645">Protease</keyword>
<sequence length="801" mass="90252">MASHLTIEELADSINNLIVSQQNFQNQVADEFQGLRSRLPPPGFGPPVTMTTAPATSIKLDIPRFDGTDPLGWIFKINQFFDYHLTPDEQRLRIASFYMDGDALPWFQWMHSNGQILTWASFLHALETRFAPSQYEDPKGALFKLNQTGSVKEYQGQFESLANRVTGLPPPFYLSCFVSGLKPAIRREVQAFQPLTLTQAINLAKLQEEKLADRSSSNLSVTKPQPTTNTYPSSSSFRPTLSVSPFKNPPKPPPIKRLTPAELQARREKGLCYNCDEKYIQGHRCKRSFHLLIVEPEDVESDASTLQLQSESNTQVEISDPEPDPAQISLHALMGHSIPQTLRVLGQIHQNQVGILIDSGSTHNFLQDRVVKQLGLLTQPAHSFTVLVGNGEHLSCTTMCSKVPLMLGSHEFIVDLFVLPLSGAELVLGVQWLKTLGPIVTDYEKLTMSFHKDGEQIQLAGIPKPSPQESNLNQLQRLIHTNAIDTFLHLHLLLPEKPNIEPDTTHPQIIPILDKFDSLFQPPTSLPPIRPVDHKINLNNPSNPINVRPYRYPHFQKNEIELQIKEMLANGLIQPSASAFSSPVLLVRKKDGSWRFCVDYRALNAITIKDRFPIPAIDELLDELYGTRWFSKLDLRSGYHQIRMAQGDIHKTAFRTHQGHYEFLVMPFGLCNAPSTFQATMNLIFAPFLRRFVIVFFDDILIYSATWEAHLQHLETVFQCLLDNSFCLKRSKCVIAQNSIEYLGHVVSAEGVGPDPSKISAMSEWPTPSNVRQLRGFLGLTGFYRKFVPHYAHIAAPLTAL</sequence>
<dbReference type="EMBL" id="ASHM01018098">
    <property type="protein sequence ID" value="PNX99741.1"/>
    <property type="molecule type" value="Genomic_DNA"/>
</dbReference>
<proteinExistence type="predicted"/>
<evidence type="ECO:0000313" key="11">
    <source>
        <dbReference type="Proteomes" id="UP000236291"/>
    </source>
</evidence>
<dbReference type="PROSITE" id="PS50878">
    <property type="entry name" value="RT_POL"/>
    <property type="match status" value="1"/>
</dbReference>
<keyword evidence="4" id="KW-0540">Nuclease</keyword>
<dbReference type="GO" id="GO:0008233">
    <property type="term" value="F:peptidase activity"/>
    <property type="evidence" value="ECO:0007669"/>
    <property type="project" value="UniProtKB-KW"/>
</dbReference>
<evidence type="ECO:0000256" key="4">
    <source>
        <dbReference type="ARBA" id="ARBA00022722"/>
    </source>
</evidence>
<dbReference type="InterPro" id="IPR021109">
    <property type="entry name" value="Peptidase_aspartic_dom_sf"/>
</dbReference>
<dbReference type="PANTHER" id="PTHR24559">
    <property type="entry name" value="TRANSPOSON TY3-I GAG-POL POLYPROTEIN"/>
    <property type="match status" value="1"/>
</dbReference>
<dbReference type="CDD" id="cd01647">
    <property type="entry name" value="RT_LTR"/>
    <property type="match status" value="1"/>
</dbReference>
<feature type="non-terminal residue" evidence="10">
    <location>
        <position position="801"/>
    </location>
</feature>
<dbReference type="InterPro" id="IPR043128">
    <property type="entry name" value="Rev_trsase/Diguanyl_cyclase"/>
</dbReference>
<dbReference type="Gene3D" id="3.30.70.270">
    <property type="match status" value="2"/>
</dbReference>
<evidence type="ECO:0000313" key="10">
    <source>
        <dbReference type="EMBL" id="PNX99741.1"/>
    </source>
</evidence>
<accession>A0A2K3N9K1</accession>
<dbReference type="InterPro" id="IPR053134">
    <property type="entry name" value="RNA-dir_DNA_polymerase"/>
</dbReference>
<dbReference type="InterPro" id="IPR005162">
    <property type="entry name" value="Retrotrans_gag_dom"/>
</dbReference>
<organism evidence="10 11">
    <name type="scientific">Trifolium pratense</name>
    <name type="common">Red clover</name>
    <dbReference type="NCBI Taxonomy" id="57577"/>
    <lineage>
        <taxon>Eukaryota</taxon>
        <taxon>Viridiplantae</taxon>
        <taxon>Streptophyta</taxon>
        <taxon>Embryophyta</taxon>
        <taxon>Tracheophyta</taxon>
        <taxon>Spermatophyta</taxon>
        <taxon>Magnoliopsida</taxon>
        <taxon>eudicotyledons</taxon>
        <taxon>Gunneridae</taxon>
        <taxon>Pentapetalae</taxon>
        <taxon>rosids</taxon>
        <taxon>fabids</taxon>
        <taxon>Fabales</taxon>
        <taxon>Fabaceae</taxon>
        <taxon>Papilionoideae</taxon>
        <taxon>50 kb inversion clade</taxon>
        <taxon>NPAAA clade</taxon>
        <taxon>Hologalegina</taxon>
        <taxon>IRL clade</taxon>
        <taxon>Trifolieae</taxon>
        <taxon>Trifolium</taxon>
    </lineage>
</organism>
<keyword evidence="7" id="KW-0695">RNA-directed DNA polymerase</keyword>
<keyword evidence="5" id="KW-0255">Endonuclease</keyword>